<protein>
    <submittedName>
        <fullName evidence="3">Pimeloyl-ACP methyl ester carboxylesterase</fullName>
    </submittedName>
</protein>
<evidence type="ECO:0000259" key="2">
    <source>
        <dbReference type="Pfam" id="PF12697"/>
    </source>
</evidence>
<feature type="domain" description="AB hydrolase-1" evidence="2">
    <location>
        <begin position="30"/>
        <end position="257"/>
    </location>
</feature>
<dbReference type="SUPFAM" id="SSF53474">
    <property type="entry name" value="alpha/beta-Hydrolases"/>
    <property type="match status" value="1"/>
</dbReference>
<evidence type="ECO:0000313" key="4">
    <source>
        <dbReference type="Proteomes" id="UP000294937"/>
    </source>
</evidence>
<dbReference type="Proteomes" id="UP000294937">
    <property type="component" value="Unassembled WGS sequence"/>
</dbReference>
<evidence type="ECO:0000256" key="1">
    <source>
        <dbReference type="ARBA" id="ARBA00022801"/>
    </source>
</evidence>
<sequence length="265" mass="30357">MEGKLLQRVVSRRGCDIHYWISHWRNRSWLIFLHGAGCDHEMFNEQLQLVNNFNILLWDARGHGLSRPMGESFSIPLVLEDLVEIMNKEGIEQATFIGQSMGGNIAQEMAFYYPNKVEKLVLIDCTCNTMQLSSLEKFYLNITPLLIRLYPWSYLVNASVKASALNTDVQHYLRKVFNLVGKKDFVKIFLATAACLHDEEDYKINKPMLLVYGEKDRTGNIKKIAPTWAASEPQCQLVKIPNASHCSNQDNPTAFNKAIIEFLNK</sequence>
<gene>
    <name evidence="3" type="ORF">EDD58_102455</name>
</gene>
<comment type="caution">
    <text evidence="3">The sequence shown here is derived from an EMBL/GenBank/DDBJ whole genome shotgun (WGS) entry which is preliminary data.</text>
</comment>
<keyword evidence="1" id="KW-0378">Hydrolase</keyword>
<dbReference type="AlphaFoldDB" id="A0A4R3L7W2"/>
<dbReference type="PANTHER" id="PTHR43798">
    <property type="entry name" value="MONOACYLGLYCEROL LIPASE"/>
    <property type="match status" value="1"/>
</dbReference>
<dbReference type="InterPro" id="IPR050266">
    <property type="entry name" value="AB_hydrolase_sf"/>
</dbReference>
<accession>A0A4R3L7W2</accession>
<dbReference type="InterPro" id="IPR000073">
    <property type="entry name" value="AB_hydrolase_1"/>
</dbReference>
<dbReference type="InterPro" id="IPR029058">
    <property type="entry name" value="AB_hydrolase_fold"/>
</dbReference>
<name>A0A4R3L7W2_9BACL</name>
<dbReference type="RefSeq" id="WP_131923837.1">
    <property type="nucleotide sequence ID" value="NZ_SMAG01000002.1"/>
</dbReference>
<dbReference type="GO" id="GO:0016020">
    <property type="term" value="C:membrane"/>
    <property type="evidence" value="ECO:0007669"/>
    <property type="project" value="TreeGrafter"/>
</dbReference>
<evidence type="ECO:0000313" key="3">
    <source>
        <dbReference type="EMBL" id="TCS95873.1"/>
    </source>
</evidence>
<dbReference type="EMBL" id="SMAG01000002">
    <property type="protein sequence ID" value="TCS95873.1"/>
    <property type="molecule type" value="Genomic_DNA"/>
</dbReference>
<dbReference type="PRINTS" id="PR00111">
    <property type="entry name" value="ABHYDROLASE"/>
</dbReference>
<reference evidence="3 4" key="1">
    <citation type="submission" date="2019-03" db="EMBL/GenBank/DDBJ databases">
        <title>Genomic Encyclopedia of Type Strains, Phase IV (KMG-IV): sequencing the most valuable type-strain genomes for metagenomic binning, comparative biology and taxonomic classification.</title>
        <authorList>
            <person name="Goeker M."/>
        </authorList>
    </citation>
    <scope>NUCLEOTIDE SEQUENCE [LARGE SCALE GENOMIC DNA]</scope>
    <source>
        <strain evidence="3 4">DSM 45707</strain>
    </source>
</reference>
<dbReference type="Gene3D" id="3.40.50.1820">
    <property type="entry name" value="alpha/beta hydrolase"/>
    <property type="match status" value="1"/>
</dbReference>
<keyword evidence="4" id="KW-1185">Reference proteome</keyword>
<dbReference type="PANTHER" id="PTHR43798:SF31">
    <property type="entry name" value="AB HYDROLASE SUPERFAMILY PROTEIN YCLE"/>
    <property type="match status" value="1"/>
</dbReference>
<proteinExistence type="predicted"/>
<organism evidence="3 4">
    <name type="scientific">Hazenella coriacea</name>
    <dbReference type="NCBI Taxonomy" id="1179467"/>
    <lineage>
        <taxon>Bacteria</taxon>
        <taxon>Bacillati</taxon>
        <taxon>Bacillota</taxon>
        <taxon>Bacilli</taxon>
        <taxon>Bacillales</taxon>
        <taxon>Thermoactinomycetaceae</taxon>
        <taxon>Hazenella</taxon>
    </lineage>
</organism>
<dbReference type="OrthoDB" id="6191536at2"/>
<dbReference type="Pfam" id="PF12697">
    <property type="entry name" value="Abhydrolase_6"/>
    <property type="match status" value="1"/>
</dbReference>
<dbReference type="GO" id="GO:0016787">
    <property type="term" value="F:hydrolase activity"/>
    <property type="evidence" value="ECO:0007669"/>
    <property type="project" value="UniProtKB-KW"/>
</dbReference>